<accession>A0ACC6SHR6</accession>
<dbReference type="Proteomes" id="UP001439875">
    <property type="component" value="Unassembled WGS sequence"/>
</dbReference>
<organism evidence="1 2">
    <name type="scientific">Robertmurraya yapensis</name>
    <name type="common">ex Hitch et al 2024</name>
    <dbReference type="NCBI Taxonomy" id="3133160"/>
    <lineage>
        <taxon>Bacteria</taxon>
        <taxon>Bacillati</taxon>
        <taxon>Bacillota</taxon>
        <taxon>Bacilli</taxon>
        <taxon>Bacillales</taxon>
        <taxon>Bacillaceae</taxon>
        <taxon>Robertmurraya</taxon>
    </lineage>
</organism>
<gene>
    <name evidence="1" type="ORF">WMO40_23095</name>
</gene>
<reference evidence="1" key="1">
    <citation type="submission" date="2024-03" db="EMBL/GenBank/DDBJ databases">
        <title>Human intestinal bacterial collection.</title>
        <authorList>
            <person name="Pauvert C."/>
            <person name="Hitch T.C.A."/>
            <person name="Clavel T."/>
        </authorList>
    </citation>
    <scope>NUCLEOTIDE SEQUENCE</scope>
    <source>
        <strain evidence="1">CLA-AA-H227</strain>
    </source>
</reference>
<sequence>MDFFEFTFKQGDTFEHKFKSIEKYVDINIKNKIKLSWKPIVIIQVFKERRTVLLEKELYDLNKGYNQTLLVKIFGGATLFNQVSLNLEYLTDDQRWKVTFVNHDPLGGWRNLS</sequence>
<evidence type="ECO:0000313" key="2">
    <source>
        <dbReference type="Proteomes" id="UP001439875"/>
    </source>
</evidence>
<comment type="caution">
    <text evidence="1">The sequence shown here is derived from an EMBL/GenBank/DDBJ whole genome shotgun (WGS) entry which is preliminary data.</text>
</comment>
<dbReference type="EMBL" id="JBBMEW010000041">
    <property type="protein sequence ID" value="MEQ2529563.1"/>
    <property type="molecule type" value="Genomic_DNA"/>
</dbReference>
<proteinExistence type="predicted"/>
<evidence type="ECO:0000313" key="1">
    <source>
        <dbReference type="EMBL" id="MEQ2529563.1"/>
    </source>
</evidence>
<protein>
    <submittedName>
        <fullName evidence="1">Uncharacterized protein</fullName>
    </submittedName>
</protein>
<keyword evidence="2" id="KW-1185">Reference proteome</keyword>
<name>A0ACC6SHR6_9BACI</name>